<gene>
    <name evidence="2" type="ORF">KP78_07950</name>
</gene>
<dbReference type="SUPFAM" id="SSF64182">
    <property type="entry name" value="DHH phosphoesterases"/>
    <property type="match status" value="1"/>
</dbReference>
<dbReference type="PANTHER" id="PTHR42146">
    <property type="entry name" value="3',5'-CYCLIC-NUCLEOTIDE PHOSPHODIESTERASE"/>
    <property type="match status" value="1"/>
</dbReference>
<name>A0A0C2VK87_9BACL</name>
<dbReference type="InterPro" id="IPR058608">
    <property type="entry name" value="NrnB_C"/>
</dbReference>
<accession>A0A0C2VK87</accession>
<dbReference type="Proteomes" id="UP000031938">
    <property type="component" value="Unassembled WGS sequence"/>
</dbReference>
<proteinExistence type="predicted"/>
<dbReference type="InterPro" id="IPR038763">
    <property type="entry name" value="DHH_sf"/>
</dbReference>
<evidence type="ECO:0000259" key="1">
    <source>
        <dbReference type="Pfam" id="PF26386"/>
    </source>
</evidence>
<organism evidence="2 3">
    <name type="scientific">Jeotgalibacillus soli</name>
    <dbReference type="NCBI Taxonomy" id="889306"/>
    <lineage>
        <taxon>Bacteria</taxon>
        <taxon>Bacillati</taxon>
        <taxon>Bacillota</taxon>
        <taxon>Bacilli</taxon>
        <taxon>Bacillales</taxon>
        <taxon>Caryophanaceae</taxon>
        <taxon>Jeotgalibacillus</taxon>
    </lineage>
</organism>
<dbReference type="AlphaFoldDB" id="A0A0C2VK87"/>
<sequence>MYKLLSHSDLDGVGCGILAKLAFENQVKVRYNSISSLNHEVESFLEKNDKNTFLFITDLAVNEENEKKLNEYYQTGGKLQLIDHHQTALHFNDYDWGHVVVKRDEGTLTSATSLFYEYLINHNLLAPSSSINEFVELVRQYDTWEWEKRNNREAQRLNSLFFLVATDEFEEKMIHRLKNHQHFFFDELEEKILDMEQNKMERYIHRKRRELVQAPIGKFLAGIVYAESYHSDLGNQLGKECSHLDYIAIINIGGKRIGFRTIHDHVDVSKIASHYGGGGHAKASGCSLNKETFKHFVTSTFHLEPFREDERKNKYNIKSSPSGSLYSNRKEETFFLFPNQNDQKWVIEHNRKKLKETFLNFDEAERFLKRKHAAWLVKDELFESYIMNSIKDNPILL</sequence>
<dbReference type="STRING" id="889306.KP78_07950"/>
<dbReference type="OrthoDB" id="2035301at2"/>
<dbReference type="Pfam" id="PF26386">
    <property type="entry name" value="NrnB_C"/>
    <property type="match status" value="1"/>
</dbReference>
<reference evidence="2 3" key="1">
    <citation type="submission" date="2015-01" db="EMBL/GenBank/DDBJ databases">
        <title>Genome sequencing of Jeotgalibacillus soli.</title>
        <authorList>
            <person name="Goh K.M."/>
            <person name="Chan K.-G."/>
            <person name="Yaakop A.S."/>
            <person name="Ee R."/>
            <person name="Gan H.M."/>
            <person name="Chan C.S."/>
        </authorList>
    </citation>
    <scope>NUCLEOTIDE SEQUENCE [LARGE SCALE GENOMIC DNA]</scope>
    <source>
        <strain evidence="2 3">P9</strain>
    </source>
</reference>
<protein>
    <recommendedName>
        <fullName evidence="1">Oligoribonuclease NrnB C-terminal domain-containing protein</fullName>
    </recommendedName>
</protein>
<dbReference type="InterPro" id="IPR052968">
    <property type="entry name" value="Nucleotide_metab_enz"/>
</dbReference>
<dbReference type="PATRIC" id="fig|889306.3.peg.797"/>
<dbReference type="EMBL" id="JXRP01000009">
    <property type="protein sequence ID" value="KIL49327.1"/>
    <property type="molecule type" value="Genomic_DNA"/>
</dbReference>
<dbReference type="PANTHER" id="PTHR42146:SF1">
    <property type="entry name" value="OLIGORIBONUCLEASE NRNB"/>
    <property type="match status" value="1"/>
</dbReference>
<feature type="domain" description="Oligoribonuclease NrnB C-terminal" evidence="1">
    <location>
        <begin position="323"/>
        <end position="392"/>
    </location>
</feature>
<comment type="caution">
    <text evidence="2">The sequence shown here is derived from an EMBL/GenBank/DDBJ whole genome shotgun (WGS) entry which is preliminary data.</text>
</comment>
<evidence type="ECO:0000313" key="3">
    <source>
        <dbReference type="Proteomes" id="UP000031938"/>
    </source>
</evidence>
<keyword evidence="3" id="KW-1185">Reference proteome</keyword>
<evidence type="ECO:0000313" key="2">
    <source>
        <dbReference type="EMBL" id="KIL49327.1"/>
    </source>
</evidence>
<dbReference type="RefSeq" id="WP_041086450.1">
    <property type="nucleotide sequence ID" value="NZ_JXRP01000009.1"/>
</dbReference>
<dbReference type="Gene3D" id="3.10.310.30">
    <property type="match status" value="1"/>
</dbReference>